<sequence>MREITVISGKGGAGKTTITGALTSLLNKPVITDCDVDAADLYLLLQPEVQETHTFPGGAKAIINQQLCVNCRKCINHCRFDALHYNEDGVLAVNDYKCEGCGLCKNICPANAIEMVQEFSNRWYVSTTRYGSMIHAHMKPGEENSGKLVTKLRDAARKKADENQASFIINDGPPGIGCAAIASVTGTDMVVMVIEASKSGFHDFQRAQKLVDSFKTPIVAVINKHDINKTLTAEIEKYLGELNIPLLAKIPFDKNLVDATTQALTYPEYQPDDAITESLRNIVTYLQKPENYEKKQAQSAS</sequence>
<proteinExistence type="predicted"/>
<dbReference type="PROSITE" id="PS51379">
    <property type="entry name" value="4FE4S_FER_2"/>
    <property type="match status" value="2"/>
</dbReference>
<dbReference type="InterPro" id="IPR017900">
    <property type="entry name" value="4Fe4S_Fe_S_CS"/>
</dbReference>
<accession>A0A0S2I5K2</accession>
<dbReference type="AlphaFoldDB" id="A0A0S2I5K2"/>
<evidence type="ECO:0000256" key="2">
    <source>
        <dbReference type="ARBA" id="ARBA00023004"/>
    </source>
</evidence>
<evidence type="ECO:0000259" key="4">
    <source>
        <dbReference type="PROSITE" id="PS51379"/>
    </source>
</evidence>
<feature type="domain" description="4Fe-4S ferredoxin-type" evidence="4">
    <location>
        <begin position="89"/>
        <end position="118"/>
    </location>
</feature>
<evidence type="ECO:0000256" key="3">
    <source>
        <dbReference type="ARBA" id="ARBA00023014"/>
    </source>
</evidence>
<keyword evidence="1" id="KW-0479">Metal-binding</keyword>
<dbReference type="RefSeq" id="WP_057954722.1">
    <property type="nucleotide sequence ID" value="NZ_CP013118.1"/>
</dbReference>
<protein>
    <submittedName>
        <fullName evidence="5">Pyruvic-ferredoxin oxidoreductase subunit delta</fullName>
    </submittedName>
</protein>
<dbReference type="CDD" id="cd03110">
    <property type="entry name" value="SIMIBI_bact_arch"/>
    <property type="match status" value="1"/>
</dbReference>
<dbReference type="InterPro" id="IPR017896">
    <property type="entry name" value="4Fe4S_Fe-S-bd"/>
</dbReference>
<keyword evidence="3" id="KW-0411">Iron-sulfur</keyword>
<gene>
    <name evidence="5" type="primary">porD</name>
    <name evidence="5" type="ORF">L21SP5_03869</name>
</gene>
<dbReference type="Proteomes" id="UP000064893">
    <property type="component" value="Chromosome"/>
</dbReference>
<dbReference type="PANTHER" id="PTHR43534">
    <property type="entry name" value="MIND SUPERFAMILY P-LOOP ATPASE CONTAINING AN INSERTED FERREDOXIN DOMAIN"/>
    <property type="match status" value="1"/>
</dbReference>
<dbReference type="PANTHER" id="PTHR43534:SF1">
    <property type="entry name" value="4FE-4S CLUSTER CONTAINING PARA FAMILY ATPASE PROTEIN"/>
    <property type="match status" value="1"/>
</dbReference>
<keyword evidence="6" id="KW-1185">Reference proteome</keyword>
<reference evidence="5 6" key="1">
    <citation type="submission" date="2015-11" db="EMBL/GenBank/DDBJ databases">
        <title>Description and complete genome sequence of a novel strain predominating in hypersaline microbial mats and representing a new family of the Bacteriodetes phylum.</title>
        <authorList>
            <person name="Spring S."/>
            <person name="Bunk B."/>
            <person name="Sproer C."/>
            <person name="Klenk H.-P."/>
        </authorList>
    </citation>
    <scope>NUCLEOTIDE SEQUENCE [LARGE SCALE GENOMIC DNA]</scope>
    <source>
        <strain evidence="5 6">L21-Spi-D4</strain>
    </source>
</reference>
<evidence type="ECO:0000313" key="5">
    <source>
        <dbReference type="EMBL" id="ALO17461.1"/>
    </source>
</evidence>
<feature type="domain" description="4Fe-4S ferredoxin-type" evidence="4">
    <location>
        <begin position="59"/>
        <end position="88"/>
    </location>
</feature>
<organism evidence="5 6">
    <name type="scientific">Salinivirga cyanobacteriivorans</name>
    <dbReference type="NCBI Taxonomy" id="1307839"/>
    <lineage>
        <taxon>Bacteria</taxon>
        <taxon>Pseudomonadati</taxon>
        <taxon>Bacteroidota</taxon>
        <taxon>Bacteroidia</taxon>
        <taxon>Bacteroidales</taxon>
        <taxon>Salinivirgaceae</taxon>
        <taxon>Salinivirga</taxon>
    </lineage>
</organism>
<evidence type="ECO:0000313" key="6">
    <source>
        <dbReference type="Proteomes" id="UP000064893"/>
    </source>
</evidence>
<dbReference type="SUPFAM" id="SSF54862">
    <property type="entry name" value="4Fe-4S ferredoxins"/>
    <property type="match status" value="1"/>
</dbReference>
<dbReference type="PROSITE" id="PS00198">
    <property type="entry name" value="4FE4S_FER_1"/>
    <property type="match status" value="1"/>
</dbReference>
<dbReference type="GO" id="GO:0051536">
    <property type="term" value="F:iron-sulfur cluster binding"/>
    <property type="evidence" value="ECO:0007669"/>
    <property type="project" value="UniProtKB-KW"/>
</dbReference>
<dbReference type="InterPro" id="IPR027417">
    <property type="entry name" value="P-loop_NTPase"/>
</dbReference>
<dbReference type="KEGG" id="blq:L21SP5_03869"/>
<dbReference type="GO" id="GO:0046872">
    <property type="term" value="F:metal ion binding"/>
    <property type="evidence" value="ECO:0007669"/>
    <property type="project" value="UniProtKB-KW"/>
</dbReference>
<dbReference type="InterPro" id="IPR002586">
    <property type="entry name" value="CobQ/CobB/MinD/ParA_Nub-bd_dom"/>
</dbReference>
<name>A0A0S2I5K2_9BACT</name>
<evidence type="ECO:0000256" key="1">
    <source>
        <dbReference type="ARBA" id="ARBA00022723"/>
    </source>
</evidence>
<dbReference type="Gene3D" id="3.40.50.300">
    <property type="entry name" value="P-loop containing nucleotide triphosphate hydrolases"/>
    <property type="match status" value="1"/>
</dbReference>
<dbReference type="Gene3D" id="3.30.70.20">
    <property type="match status" value="1"/>
</dbReference>
<dbReference type="Pfam" id="PF00037">
    <property type="entry name" value="Fer4"/>
    <property type="match status" value="1"/>
</dbReference>
<dbReference type="STRING" id="1307839.L21SP5_03869"/>
<dbReference type="PATRIC" id="fig|1307839.3.peg.4130"/>
<dbReference type="Pfam" id="PF01656">
    <property type="entry name" value="CbiA"/>
    <property type="match status" value="1"/>
</dbReference>
<keyword evidence="2" id="KW-0408">Iron</keyword>
<dbReference type="SUPFAM" id="SSF52540">
    <property type="entry name" value="P-loop containing nucleoside triphosphate hydrolases"/>
    <property type="match status" value="1"/>
</dbReference>
<dbReference type="EMBL" id="CP013118">
    <property type="protein sequence ID" value="ALO17461.1"/>
    <property type="molecule type" value="Genomic_DNA"/>
</dbReference>
<dbReference type="OrthoDB" id="9778602at2"/>